<dbReference type="EMBL" id="PYAS01000001">
    <property type="protein sequence ID" value="PSL33884.1"/>
    <property type="molecule type" value="Genomic_DNA"/>
</dbReference>
<accession>A0A2P8GIS9</accession>
<reference evidence="1 2" key="1">
    <citation type="submission" date="2018-03" db="EMBL/GenBank/DDBJ databases">
        <title>Genomic Encyclopedia of Archaeal and Bacterial Type Strains, Phase II (KMG-II): from individual species to whole genera.</title>
        <authorList>
            <person name="Goeker M."/>
        </authorList>
    </citation>
    <scope>NUCLEOTIDE SEQUENCE [LARGE SCALE GENOMIC DNA]</scope>
    <source>
        <strain evidence="1 2">DSM 29057</strain>
    </source>
</reference>
<keyword evidence="2" id="KW-1185">Reference proteome</keyword>
<comment type="caution">
    <text evidence="1">The sequence shown here is derived from an EMBL/GenBank/DDBJ whole genome shotgun (WGS) entry which is preliminary data.</text>
</comment>
<dbReference type="PROSITE" id="PS51257">
    <property type="entry name" value="PROKAR_LIPOPROTEIN"/>
    <property type="match status" value="1"/>
</dbReference>
<organism evidence="1 2">
    <name type="scientific">Dyadobacter jiangsuensis</name>
    <dbReference type="NCBI Taxonomy" id="1591085"/>
    <lineage>
        <taxon>Bacteria</taxon>
        <taxon>Pseudomonadati</taxon>
        <taxon>Bacteroidota</taxon>
        <taxon>Cytophagia</taxon>
        <taxon>Cytophagales</taxon>
        <taxon>Spirosomataceae</taxon>
        <taxon>Dyadobacter</taxon>
    </lineage>
</organism>
<sequence>MQVKSTVFPFRKSQFARYIPAVIILFLTGCEKPEEYVAVPDYFPVTAGTYRIYAVDEAIYSTGNKEPKTASWFEKEEITYSKTDSNGVSECLIAHSTRVKPTDYWQKTKEYKAFVSIDKVMQNKDNELITSLVFPYSPAAKWDAFSHFAMNDEDPRYGHLFRYENLDQPQQIDSLYFPNTLKVNERTDTTGPVIYRLGYKYYAAGVGLVMDVQTDYDYLQNNGDLVGDRIIDKGVRRIRKIIGYGVRK</sequence>
<gene>
    <name evidence="1" type="ORF">CLV60_101253</name>
</gene>
<proteinExistence type="predicted"/>
<dbReference type="Proteomes" id="UP000241964">
    <property type="component" value="Unassembled WGS sequence"/>
</dbReference>
<dbReference type="RefSeq" id="WP_106593563.1">
    <property type="nucleotide sequence ID" value="NZ_PYAS01000001.1"/>
</dbReference>
<evidence type="ECO:0000313" key="1">
    <source>
        <dbReference type="EMBL" id="PSL33884.1"/>
    </source>
</evidence>
<dbReference type="AlphaFoldDB" id="A0A2P8GIS9"/>
<name>A0A2P8GIS9_9BACT</name>
<dbReference type="OrthoDB" id="1467525at2"/>
<protein>
    <submittedName>
        <fullName evidence="1">Uncharacterized protein</fullName>
    </submittedName>
</protein>
<evidence type="ECO:0000313" key="2">
    <source>
        <dbReference type="Proteomes" id="UP000241964"/>
    </source>
</evidence>